<dbReference type="SUPFAM" id="SSF47072">
    <property type="entry name" value="Cysteine alpha-hairpin motif"/>
    <property type="match status" value="1"/>
</dbReference>
<organism evidence="1 2">
    <name type="scientific">Aquilegia coerulea</name>
    <name type="common">Rocky mountain columbine</name>
    <dbReference type="NCBI Taxonomy" id="218851"/>
    <lineage>
        <taxon>Eukaryota</taxon>
        <taxon>Viridiplantae</taxon>
        <taxon>Streptophyta</taxon>
        <taxon>Embryophyta</taxon>
        <taxon>Tracheophyta</taxon>
        <taxon>Spermatophyta</taxon>
        <taxon>Magnoliopsida</taxon>
        <taxon>Ranunculales</taxon>
        <taxon>Ranunculaceae</taxon>
        <taxon>Thalictroideae</taxon>
        <taxon>Aquilegia</taxon>
    </lineage>
</organism>
<dbReference type="PANTHER" id="PTHR37750">
    <property type="entry name" value="COX19-LIKE CHCH FAMILY PROTEIN"/>
    <property type="match status" value="1"/>
</dbReference>
<proteinExistence type="predicted"/>
<sequence>MSQSQQQRPQPQSQSQSQMVCAEESLNLLNCVTESPFDQEKCLRLLNSLRNCVLNKKVKKFSLAEQHQPEASKSSN</sequence>
<dbReference type="InParanoid" id="A0A2G5E019"/>
<accession>A0A2G5E019</accession>
<dbReference type="OrthoDB" id="13601at2759"/>
<gene>
    <name evidence="1" type="ORF">AQUCO_01300159v1</name>
</gene>
<dbReference type="EMBL" id="KZ305030">
    <property type="protein sequence ID" value="PIA49112.1"/>
    <property type="molecule type" value="Genomic_DNA"/>
</dbReference>
<reference evidence="1 2" key="1">
    <citation type="submission" date="2017-09" db="EMBL/GenBank/DDBJ databases">
        <title>WGS assembly of Aquilegia coerulea Goldsmith.</title>
        <authorList>
            <person name="Hodges S."/>
            <person name="Kramer E."/>
            <person name="Nordborg M."/>
            <person name="Tomkins J."/>
            <person name="Borevitz J."/>
            <person name="Derieg N."/>
            <person name="Yan J."/>
            <person name="Mihaltcheva S."/>
            <person name="Hayes R.D."/>
            <person name="Rokhsar D."/>
        </authorList>
    </citation>
    <scope>NUCLEOTIDE SEQUENCE [LARGE SCALE GENOMIC DNA]</scope>
    <source>
        <strain evidence="2">cv. Goldsmith</strain>
    </source>
</reference>
<dbReference type="Proteomes" id="UP000230069">
    <property type="component" value="Unassembled WGS sequence"/>
</dbReference>
<dbReference type="PANTHER" id="PTHR37750:SF1">
    <property type="entry name" value="COX19-LIKE CHCH FAMILY PROTEIN"/>
    <property type="match status" value="1"/>
</dbReference>
<dbReference type="AlphaFoldDB" id="A0A2G5E019"/>
<evidence type="ECO:0000313" key="1">
    <source>
        <dbReference type="EMBL" id="PIA49112.1"/>
    </source>
</evidence>
<protein>
    <recommendedName>
        <fullName evidence="3">CHCH domain-containing protein</fullName>
    </recommendedName>
</protein>
<dbReference type="InterPro" id="IPR009069">
    <property type="entry name" value="Cys_alpha_HP_mot_SF"/>
</dbReference>
<dbReference type="PROSITE" id="PS51808">
    <property type="entry name" value="CHCH"/>
    <property type="match status" value="1"/>
</dbReference>
<name>A0A2G5E019_AQUCA</name>
<evidence type="ECO:0008006" key="3">
    <source>
        <dbReference type="Google" id="ProtNLM"/>
    </source>
</evidence>
<evidence type="ECO:0000313" key="2">
    <source>
        <dbReference type="Proteomes" id="UP000230069"/>
    </source>
</evidence>
<keyword evidence="2" id="KW-1185">Reference proteome</keyword>